<dbReference type="NCBIfam" id="TIGR02623">
    <property type="entry name" value="G1P_cyt_trans"/>
    <property type="match status" value="1"/>
</dbReference>
<dbReference type="InterPro" id="IPR029044">
    <property type="entry name" value="Nucleotide-diphossugar_trans"/>
</dbReference>
<evidence type="ECO:0000259" key="1">
    <source>
        <dbReference type="Pfam" id="PF00483"/>
    </source>
</evidence>
<dbReference type="EC" id="2.7.7.33" evidence="2"/>
<name>A0A3A9AL85_9FIRM</name>
<keyword evidence="2" id="KW-0548">Nucleotidyltransferase</keyword>
<reference evidence="2 3" key="1">
    <citation type="submission" date="2018-09" db="EMBL/GenBank/DDBJ databases">
        <title>Murine metabolic-syndrome-specific gut microbial biobank.</title>
        <authorList>
            <person name="Liu C."/>
        </authorList>
    </citation>
    <scope>NUCLEOTIDE SEQUENCE [LARGE SCALE GENOMIC DNA]</scope>
    <source>
        <strain evidence="2 3">0.1xD8-82</strain>
    </source>
</reference>
<dbReference type="InterPro" id="IPR005835">
    <property type="entry name" value="NTP_transferase_dom"/>
</dbReference>
<organism evidence="2 3">
    <name type="scientific">Parablautia intestinalis</name>
    <dbReference type="NCBI Taxonomy" id="2320100"/>
    <lineage>
        <taxon>Bacteria</taxon>
        <taxon>Bacillati</taxon>
        <taxon>Bacillota</taxon>
        <taxon>Clostridia</taxon>
        <taxon>Lachnospirales</taxon>
        <taxon>Lachnospiraceae</taxon>
        <taxon>Parablautia</taxon>
    </lineage>
</organism>
<evidence type="ECO:0000313" key="3">
    <source>
        <dbReference type="Proteomes" id="UP000280696"/>
    </source>
</evidence>
<sequence>MKVVILAGGRGTRISEESQLKPKPMIDIGGKPILWHIMKTYSYYGFDDFIICCGYKGQIIKEYFINYYVNQSDSTFMLKNRETVVHETFAEAWKVTLANTGLNTLTAGRVLKIKDYIGDDQEFFLTYGDGVSNVNIQKLLAFHHLNKRLATITATQPSGRFGALKINNEINQVIGFKEKARSDSAWVNAGFMVLDRKVFDYLGDGSKMLEAGPFEAIAEEGQMAAYKHEGFWSPMDTIRDKEYLEELWSSGKAPWKVW</sequence>
<protein>
    <submittedName>
        <fullName evidence="2">Glucose-1-phosphate cytidylyltransferase</fullName>
        <ecNumber evidence="2">2.7.7.33</ecNumber>
    </submittedName>
</protein>
<accession>A0A3A9AL85</accession>
<comment type="caution">
    <text evidence="2">The sequence shown here is derived from an EMBL/GenBank/DDBJ whole genome shotgun (WGS) entry which is preliminary data.</text>
</comment>
<dbReference type="GO" id="GO:0009243">
    <property type="term" value="P:O antigen biosynthetic process"/>
    <property type="evidence" value="ECO:0007669"/>
    <property type="project" value="InterPro"/>
</dbReference>
<dbReference type="EMBL" id="RAYQ01000005">
    <property type="protein sequence ID" value="RKI92350.1"/>
    <property type="molecule type" value="Genomic_DNA"/>
</dbReference>
<dbReference type="AlphaFoldDB" id="A0A3A9AL85"/>
<dbReference type="SUPFAM" id="SSF53448">
    <property type="entry name" value="Nucleotide-diphospho-sugar transferases"/>
    <property type="match status" value="1"/>
</dbReference>
<dbReference type="Proteomes" id="UP000280696">
    <property type="component" value="Unassembled WGS sequence"/>
</dbReference>
<dbReference type="Pfam" id="PF00483">
    <property type="entry name" value="NTP_transferase"/>
    <property type="match status" value="1"/>
</dbReference>
<dbReference type="Gene3D" id="3.90.550.10">
    <property type="entry name" value="Spore Coat Polysaccharide Biosynthesis Protein SpsA, Chain A"/>
    <property type="match status" value="1"/>
</dbReference>
<proteinExistence type="predicted"/>
<keyword evidence="3" id="KW-1185">Reference proteome</keyword>
<gene>
    <name evidence="2" type="primary">rfbF</name>
    <name evidence="2" type="ORF">D7V94_06625</name>
</gene>
<dbReference type="PANTHER" id="PTHR47183">
    <property type="entry name" value="GLUCOSE-1-PHOSPHATE CYTIDYLYLTRANSFERASE-RELATED"/>
    <property type="match status" value="1"/>
</dbReference>
<dbReference type="InterPro" id="IPR046981">
    <property type="entry name" value="G1P_cyt_trans"/>
</dbReference>
<dbReference type="CDD" id="cd02524">
    <property type="entry name" value="G1P_cytidylyltransferase"/>
    <property type="match status" value="1"/>
</dbReference>
<evidence type="ECO:0000313" key="2">
    <source>
        <dbReference type="EMBL" id="RKI92350.1"/>
    </source>
</evidence>
<dbReference type="RefSeq" id="WP_120468043.1">
    <property type="nucleotide sequence ID" value="NZ_RAYQ01000005.1"/>
</dbReference>
<dbReference type="InterPro" id="IPR013446">
    <property type="entry name" value="G1P_cyt_trans-like"/>
</dbReference>
<dbReference type="GO" id="GO:0047343">
    <property type="term" value="F:glucose-1-phosphate cytidylyltransferase activity"/>
    <property type="evidence" value="ECO:0007669"/>
    <property type="project" value="UniProtKB-EC"/>
</dbReference>
<feature type="domain" description="Nucleotidyl transferase" evidence="1">
    <location>
        <begin position="2"/>
        <end position="232"/>
    </location>
</feature>
<keyword evidence="2" id="KW-0808">Transferase</keyword>
<dbReference type="PANTHER" id="PTHR47183:SF1">
    <property type="entry name" value="GLUCOSE-1-PHOSPHATE CYTIDYLYLTRANSFERASE"/>
    <property type="match status" value="1"/>
</dbReference>
<dbReference type="OrthoDB" id="9801899at2"/>